<evidence type="ECO:0000256" key="13">
    <source>
        <dbReference type="NCBIfam" id="TIGR03499"/>
    </source>
</evidence>
<evidence type="ECO:0000256" key="5">
    <source>
        <dbReference type="ARBA" id="ARBA00022475"/>
    </source>
</evidence>
<feature type="domain" description="AAA+ ATPase" evidence="14">
    <location>
        <begin position="191"/>
        <end position="337"/>
    </location>
</feature>
<feature type="domain" description="SRP54-type proteins GTP-binding" evidence="15">
    <location>
        <begin position="192"/>
        <end position="383"/>
    </location>
</feature>
<keyword evidence="10" id="KW-0472">Membrane</keyword>
<dbReference type="SMART" id="SM00962">
    <property type="entry name" value="SRP54"/>
    <property type="match status" value="1"/>
</dbReference>
<keyword evidence="9" id="KW-0342">GTP-binding</keyword>
<dbReference type="InterPro" id="IPR047040">
    <property type="entry name" value="FlhF__GTPase_dom"/>
</dbReference>
<evidence type="ECO:0000256" key="8">
    <source>
        <dbReference type="ARBA" id="ARBA00022927"/>
    </source>
</evidence>
<dbReference type="Proteomes" id="UP000294902">
    <property type="component" value="Unassembled WGS sequence"/>
</dbReference>
<evidence type="ECO:0000259" key="14">
    <source>
        <dbReference type="SMART" id="SM00382"/>
    </source>
</evidence>
<dbReference type="InterPro" id="IPR000897">
    <property type="entry name" value="SRP54_GTPase_dom"/>
</dbReference>
<dbReference type="Gene3D" id="1.20.120.1380">
    <property type="entry name" value="Flagellar FlhF biosynthesis protein, N domain"/>
    <property type="match status" value="1"/>
</dbReference>
<dbReference type="SUPFAM" id="SSF52540">
    <property type="entry name" value="P-loop containing nucleoside triphosphate hydrolases"/>
    <property type="match status" value="1"/>
</dbReference>
<dbReference type="FunFam" id="3.40.50.300:FF:000695">
    <property type="entry name" value="Flagellar biosynthesis regulator FlhF"/>
    <property type="match status" value="1"/>
</dbReference>
<evidence type="ECO:0000256" key="11">
    <source>
        <dbReference type="ARBA" id="ARBA00023225"/>
    </source>
</evidence>
<evidence type="ECO:0000259" key="15">
    <source>
        <dbReference type="SMART" id="SM00962"/>
    </source>
</evidence>
<keyword evidence="5" id="KW-1003">Cell membrane</keyword>
<evidence type="ECO:0000313" key="17">
    <source>
        <dbReference type="Proteomes" id="UP000294902"/>
    </source>
</evidence>
<dbReference type="NCBIfam" id="TIGR03499">
    <property type="entry name" value="FlhF"/>
    <property type="match status" value="1"/>
</dbReference>
<dbReference type="GO" id="GO:0044781">
    <property type="term" value="P:bacterial-type flagellum organization"/>
    <property type="evidence" value="ECO:0007669"/>
    <property type="project" value="UniProtKB-UniRule"/>
</dbReference>
<evidence type="ECO:0000256" key="6">
    <source>
        <dbReference type="ARBA" id="ARBA00022741"/>
    </source>
</evidence>
<evidence type="ECO:0000256" key="1">
    <source>
        <dbReference type="ARBA" id="ARBA00004413"/>
    </source>
</evidence>
<evidence type="ECO:0000313" key="16">
    <source>
        <dbReference type="EMBL" id="TCT15084.1"/>
    </source>
</evidence>
<comment type="similarity">
    <text evidence="2">Belongs to the GTP-binding SRP family.</text>
</comment>
<dbReference type="GO" id="GO:0015031">
    <property type="term" value="P:protein transport"/>
    <property type="evidence" value="ECO:0007669"/>
    <property type="project" value="UniProtKB-KW"/>
</dbReference>
<dbReference type="SMART" id="SM00382">
    <property type="entry name" value="AAA"/>
    <property type="match status" value="1"/>
</dbReference>
<dbReference type="GO" id="GO:0005886">
    <property type="term" value="C:plasma membrane"/>
    <property type="evidence" value="ECO:0007669"/>
    <property type="project" value="UniProtKB-SubCell"/>
</dbReference>
<keyword evidence="4" id="KW-0813">Transport</keyword>
<dbReference type="InterPro" id="IPR020006">
    <property type="entry name" value="FlhF"/>
</dbReference>
<dbReference type="PANTHER" id="PTHR43134">
    <property type="entry name" value="SIGNAL RECOGNITION PARTICLE RECEPTOR SUBUNIT ALPHA"/>
    <property type="match status" value="1"/>
</dbReference>
<dbReference type="GO" id="GO:0005047">
    <property type="term" value="F:signal recognition particle binding"/>
    <property type="evidence" value="ECO:0007669"/>
    <property type="project" value="TreeGrafter"/>
</dbReference>
<dbReference type="GO" id="GO:0006614">
    <property type="term" value="P:SRP-dependent cotranslational protein targeting to membrane"/>
    <property type="evidence" value="ECO:0007669"/>
    <property type="project" value="UniProtKB-UniRule"/>
</dbReference>
<keyword evidence="8" id="KW-0653">Protein transport</keyword>
<dbReference type="GO" id="GO:0005525">
    <property type="term" value="F:GTP binding"/>
    <property type="evidence" value="ECO:0007669"/>
    <property type="project" value="UniProtKB-UniRule"/>
</dbReference>
<name>A0A4R3MLV8_9FIRM</name>
<dbReference type="AlphaFoldDB" id="A0A4R3MLV8"/>
<accession>A0A4R3MLV8</accession>
<evidence type="ECO:0000256" key="2">
    <source>
        <dbReference type="ARBA" id="ARBA00008531"/>
    </source>
</evidence>
<evidence type="ECO:0000256" key="3">
    <source>
        <dbReference type="ARBA" id="ARBA00014919"/>
    </source>
</evidence>
<proteinExistence type="inferred from homology"/>
<keyword evidence="6" id="KW-0547">Nucleotide-binding</keyword>
<sequence>MKLKKYQGKNETEAMIKVKEELGKEALIVNIKTIKPKGFYKLFKKPIIEVTAAIDEYVDKNRVEKKQESDILNISEQILANRLGTENNDVKGLEEKINSLHSIFEKQFNQQNSDSELETKPEISEKQVVIKTIYNQLIDNEVDEIIVNEIINEIEHFQGDDLDDILLLAYQKIIKLLDMPKVIEKSLNEDWAKKVFFIGPTGVGKTTTIAKIASHYVLNENKKVGLITADTYRIAAVEQLRTYANILCVPIKVIYAAEELEEAIDEFSDKDIILIDTAGRSHKNEMQFEEINKLIQTVEEKEVFLVLSATTKYKDLIKITETYSLVSNYKLIFTKLDETTCYGNILNIKKRTGANLSYATFGQNVPDDIGEIDVQEIAKHLLGGNE</sequence>
<keyword evidence="16" id="KW-0969">Cilium</keyword>
<keyword evidence="16" id="KW-0966">Cell projection</keyword>
<organism evidence="16 17">
    <name type="scientific">Natranaerovirga pectinivora</name>
    <dbReference type="NCBI Taxonomy" id="682400"/>
    <lineage>
        <taxon>Bacteria</taxon>
        <taxon>Bacillati</taxon>
        <taxon>Bacillota</taxon>
        <taxon>Clostridia</taxon>
        <taxon>Lachnospirales</taxon>
        <taxon>Natranaerovirgaceae</taxon>
        <taxon>Natranaerovirga</taxon>
    </lineage>
</organism>
<comment type="function">
    <text evidence="12">Necessary for flagellar biosynthesis. May be involved in translocation of the flagellum.</text>
</comment>
<keyword evidence="17" id="KW-1185">Reference proteome</keyword>
<dbReference type="InterPro" id="IPR027417">
    <property type="entry name" value="P-loop_NTPase"/>
</dbReference>
<dbReference type="OrthoDB" id="9778554at2"/>
<evidence type="ECO:0000256" key="7">
    <source>
        <dbReference type="ARBA" id="ARBA00022795"/>
    </source>
</evidence>
<dbReference type="PANTHER" id="PTHR43134:SF3">
    <property type="entry name" value="FLAGELLAR BIOSYNTHESIS PROTEIN FLHF"/>
    <property type="match status" value="1"/>
</dbReference>
<dbReference type="RefSeq" id="WP_132252042.1">
    <property type="nucleotide sequence ID" value="NZ_SMAL01000004.1"/>
</dbReference>
<comment type="caution">
    <text evidence="16">The sequence shown here is derived from an EMBL/GenBank/DDBJ whole genome shotgun (WGS) entry which is preliminary data.</text>
</comment>
<evidence type="ECO:0000256" key="4">
    <source>
        <dbReference type="ARBA" id="ARBA00022448"/>
    </source>
</evidence>
<dbReference type="EMBL" id="SMAL01000004">
    <property type="protein sequence ID" value="TCT15084.1"/>
    <property type="molecule type" value="Genomic_DNA"/>
</dbReference>
<reference evidence="16 17" key="1">
    <citation type="submission" date="2019-03" db="EMBL/GenBank/DDBJ databases">
        <title>Genomic Encyclopedia of Type Strains, Phase IV (KMG-IV): sequencing the most valuable type-strain genomes for metagenomic binning, comparative biology and taxonomic classification.</title>
        <authorList>
            <person name="Goeker M."/>
        </authorList>
    </citation>
    <scope>NUCLEOTIDE SEQUENCE [LARGE SCALE GENOMIC DNA]</scope>
    <source>
        <strain evidence="16 17">DSM 24629</strain>
    </source>
</reference>
<evidence type="ECO:0000256" key="10">
    <source>
        <dbReference type="ARBA" id="ARBA00023136"/>
    </source>
</evidence>
<protein>
    <recommendedName>
        <fullName evidence="3 13">Flagellar biosynthesis protein FlhF</fullName>
    </recommendedName>
</protein>
<evidence type="ECO:0000256" key="12">
    <source>
        <dbReference type="ARBA" id="ARBA00025337"/>
    </source>
</evidence>
<keyword evidence="7" id="KW-1005">Bacterial flagellum biogenesis</keyword>
<dbReference type="GO" id="GO:0003924">
    <property type="term" value="F:GTPase activity"/>
    <property type="evidence" value="ECO:0007669"/>
    <property type="project" value="UniProtKB-UniRule"/>
</dbReference>
<evidence type="ECO:0000256" key="9">
    <source>
        <dbReference type="ARBA" id="ARBA00023134"/>
    </source>
</evidence>
<gene>
    <name evidence="16" type="ORF">EDC18_104234</name>
</gene>
<dbReference type="Gene3D" id="3.40.50.300">
    <property type="entry name" value="P-loop containing nucleotide triphosphate hydrolases"/>
    <property type="match status" value="1"/>
</dbReference>
<comment type="subcellular location">
    <subcellularLocation>
        <location evidence="1">Cell membrane</location>
        <topology evidence="1">Peripheral membrane protein</topology>
        <orientation evidence="1">Cytoplasmic side</orientation>
    </subcellularLocation>
</comment>
<dbReference type="Pfam" id="PF00448">
    <property type="entry name" value="SRP54"/>
    <property type="match status" value="1"/>
</dbReference>
<keyword evidence="11" id="KW-1006">Bacterial flagellum protein export</keyword>
<keyword evidence="16" id="KW-0282">Flagellum</keyword>
<dbReference type="CDD" id="cd17873">
    <property type="entry name" value="FlhF"/>
    <property type="match status" value="1"/>
</dbReference>
<dbReference type="InterPro" id="IPR003593">
    <property type="entry name" value="AAA+_ATPase"/>
</dbReference>